<dbReference type="InParanoid" id="A0A2K3CNV9"/>
<evidence type="ECO:0000313" key="2">
    <source>
        <dbReference type="EMBL" id="PNW69964.1"/>
    </source>
</evidence>
<organism evidence="2 3">
    <name type="scientific">Chlamydomonas reinhardtii</name>
    <name type="common">Chlamydomonas smithii</name>
    <dbReference type="NCBI Taxonomy" id="3055"/>
    <lineage>
        <taxon>Eukaryota</taxon>
        <taxon>Viridiplantae</taxon>
        <taxon>Chlorophyta</taxon>
        <taxon>core chlorophytes</taxon>
        <taxon>Chlorophyceae</taxon>
        <taxon>CS clade</taxon>
        <taxon>Chlamydomonadales</taxon>
        <taxon>Chlamydomonadaceae</taxon>
        <taxon>Chlamydomonas</taxon>
    </lineage>
</organism>
<feature type="compositionally biased region" description="Pro residues" evidence="1">
    <location>
        <begin position="719"/>
        <end position="734"/>
    </location>
</feature>
<protein>
    <submittedName>
        <fullName evidence="2">Uncharacterized protein</fullName>
    </submittedName>
</protein>
<feature type="region of interest" description="Disordered" evidence="1">
    <location>
        <begin position="942"/>
        <end position="1159"/>
    </location>
</feature>
<dbReference type="GO" id="GO:0000963">
    <property type="term" value="P:mitochondrial RNA processing"/>
    <property type="evidence" value="ECO:0000318"/>
    <property type="project" value="GO_Central"/>
</dbReference>
<accession>A0A2K3CNV9</accession>
<feature type="region of interest" description="Disordered" evidence="1">
    <location>
        <begin position="178"/>
        <end position="203"/>
    </location>
</feature>
<gene>
    <name evidence="2" type="ORF">CHLRE_17g699950v5</name>
</gene>
<feature type="compositionally biased region" description="Gly residues" evidence="1">
    <location>
        <begin position="1012"/>
        <end position="1030"/>
    </location>
</feature>
<feature type="compositionally biased region" description="Polar residues" evidence="1">
    <location>
        <begin position="187"/>
        <end position="201"/>
    </location>
</feature>
<feature type="region of interest" description="Disordered" evidence="1">
    <location>
        <begin position="876"/>
        <end position="928"/>
    </location>
</feature>
<evidence type="ECO:0000256" key="1">
    <source>
        <dbReference type="SAM" id="MobiDB-lite"/>
    </source>
</evidence>
<dbReference type="GeneID" id="66056889"/>
<feature type="compositionally biased region" description="Basic and acidic residues" evidence="1">
    <location>
        <begin position="1079"/>
        <end position="1091"/>
    </location>
</feature>
<feature type="compositionally biased region" description="Acidic residues" evidence="1">
    <location>
        <begin position="1046"/>
        <end position="1058"/>
    </location>
</feature>
<feature type="region of interest" description="Disordered" evidence="1">
    <location>
        <begin position="511"/>
        <end position="533"/>
    </location>
</feature>
<dbReference type="AlphaFoldDB" id="A0A2K3CNV9"/>
<dbReference type="EMBL" id="CM008978">
    <property type="protein sequence ID" value="PNW69964.1"/>
    <property type="molecule type" value="Genomic_DNA"/>
</dbReference>
<dbReference type="Gramene" id="PNW69964">
    <property type="protein sequence ID" value="PNW69964"/>
    <property type="gene ID" value="CHLRE_17g699950v5"/>
</dbReference>
<dbReference type="RefSeq" id="XP_042914356.1">
    <property type="nucleotide sequence ID" value="XM_043071897.1"/>
</dbReference>
<dbReference type="GO" id="GO:0005759">
    <property type="term" value="C:mitochondrial matrix"/>
    <property type="evidence" value="ECO:0000318"/>
    <property type="project" value="GO_Central"/>
</dbReference>
<dbReference type="KEGG" id="cre:CHLRE_17g699950v5"/>
<dbReference type="GO" id="GO:0009507">
    <property type="term" value="C:chloroplast"/>
    <property type="evidence" value="ECO:0007669"/>
    <property type="project" value="GOC"/>
</dbReference>
<proteinExistence type="predicted"/>
<keyword evidence="3" id="KW-1185">Reference proteome</keyword>
<name>A0A2K3CNV9_CHLRE</name>
<feature type="compositionally biased region" description="Gly residues" evidence="1">
    <location>
        <begin position="272"/>
        <end position="286"/>
    </location>
</feature>
<feature type="compositionally biased region" description="Basic and acidic residues" evidence="1">
    <location>
        <begin position="287"/>
        <end position="299"/>
    </location>
</feature>
<feature type="compositionally biased region" description="Low complexity" evidence="1">
    <location>
        <begin position="515"/>
        <end position="533"/>
    </location>
</feature>
<feature type="region of interest" description="Disordered" evidence="1">
    <location>
        <begin position="631"/>
        <end position="662"/>
    </location>
</feature>
<dbReference type="Proteomes" id="UP000006906">
    <property type="component" value="Chromosome 17"/>
</dbReference>
<feature type="region of interest" description="Disordered" evidence="1">
    <location>
        <begin position="264"/>
        <end position="299"/>
    </location>
</feature>
<feature type="compositionally biased region" description="Low complexity" evidence="1">
    <location>
        <begin position="992"/>
        <end position="1011"/>
    </location>
</feature>
<dbReference type="GO" id="GO:0003723">
    <property type="term" value="F:RNA binding"/>
    <property type="evidence" value="ECO:0000318"/>
    <property type="project" value="GO_Central"/>
</dbReference>
<feature type="region of interest" description="Disordered" evidence="1">
    <location>
        <begin position="716"/>
        <end position="811"/>
    </location>
</feature>
<reference evidence="2 3" key="1">
    <citation type="journal article" date="2007" name="Science">
        <title>The Chlamydomonas genome reveals the evolution of key animal and plant functions.</title>
        <authorList>
            <person name="Merchant S.S."/>
            <person name="Prochnik S.E."/>
            <person name="Vallon O."/>
            <person name="Harris E.H."/>
            <person name="Karpowicz S.J."/>
            <person name="Witman G.B."/>
            <person name="Terry A."/>
            <person name="Salamov A."/>
            <person name="Fritz-Laylin L.K."/>
            <person name="Marechal-Drouard L."/>
            <person name="Marshall W.F."/>
            <person name="Qu L.H."/>
            <person name="Nelson D.R."/>
            <person name="Sanderfoot A.A."/>
            <person name="Spalding M.H."/>
            <person name="Kapitonov V.V."/>
            <person name="Ren Q."/>
            <person name="Ferris P."/>
            <person name="Lindquist E."/>
            <person name="Shapiro H."/>
            <person name="Lucas S.M."/>
            <person name="Grimwood J."/>
            <person name="Schmutz J."/>
            <person name="Cardol P."/>
            <person name="Cerutti H."/>
            <person name="Chanfreau G."/>
            <person name="Chen C.L."/>
            <person name="Cognat V."/>
            <person name="Croft M.T."/>
            <person name="Dent R."/>
            <person name="Dutcher S."/>
            <person name="Fernandez E."/>
            <person name="Fukuzawa H."/>
            <person name="Gonzalez-Ballester D."/>
            <person name="Gonzalez-Halphen D."/>
            <person name="Hallmann A."/>
            <person name="Hanikenne M."/>
            <person name="Hippler M."/>
            <person name="Inwood W."/>
            <person name="Jabbari K."/>
            <person name="Kalanon M."/>
            <person name="Kuras R."/>
            <person name="Lefebvre P.A."/>
            <person name="Lemaire S.D."/>
            <person name="Lobanov A.V."/>
            <person name="Lohr M."/>
            <person name="Manuell A."/>
            <person name="Meier I."/>
            <person name="Mets L."/>
            <person name="Mittag M."/>
            <person name="Mittelmeier T."/>
            <person name="Moroney J.V."/>
            <person name="Moseley J."/>
            <person name="Napoli C."/>
            <person name="Nedelcu A.M."/>
            <person name="Niyogi K."/>
            <person name="Novoselov S.V."/>
            <person name="Paulsen I.T."/>
            <person name="Pazour G."/>
            <person name="Purton S."/>
            <person name="Ral J.P."/>
            <person name="Riano-Pachon D.M."/>
            <person name="Riekhof W."/>
            <person name="Rymarquis L."/>
            <person name="Schroda M."/>
            <person name="Stern D."/>
            <person name="Umen J."/>
            <person name="Willows R."/>
            <person name="Wilson N."/>
            <person name="Zimmer S.L."/>
            <person name="Allmer J."/>
            <person name="Balk J."/>
            <person name="Bisova K."/>
            <person name="Chen C.J."/>
            <person name="Elias M."/>
            <person name="Gendler K."/>
            <person name="Hauser C."/>
            <person name="Lamb M.R."/>
            <person name="Ledford H."/>
            <person name="Long J.C."/>
            <person name="Minagawa J."/>
            <person name="Page M.D."/>
            <person name="Pan J."/>
            <person name="Pootakham W."/>
            <person name="Roje S."/>
            <person name="Rose A."/>
            <person name="Stahlberg E."/>
            <person name="Terauchi A.M."/>
            <person name="Yang P."/>
            <person name="Ball S."/>
            <person name="Bowler C."/>
            <person name="Dieckmann C.L."/>
            <person name="Gladyshev V.N."/>
            <person name="Green P."/>
            <person name="Jorgensen R."/>
            <person name="Mayfield S."/>
            <person name="Mueller-Roeber B."/>
            <person name="Rajamani S."/>
            <person name="Sayre R.T."/>
            <person name="Brokstein P."/>
            <person name="Dubchak I."/>
            <person name="Goodstein D."/>
            <person name="Hornick L."/>
            <person name="Huang Y.W."/>
            <person name="Jhaveri J."/>
            <person name="Luo Y."/>
            <person name="Martinez D."/>
            <person name="Ngau W.C."/>
            <person name="Otillar B."/>
            <person name="Poliakov A."/>
            <person name="Porter A."/>
            <person name="Szajkowski L."/>
            <person name="Werner G."/>
            <person name="Zhou K."/>
            <person name="Grigoriev I.V."/>
            <person name="Rokhsar D.S."/>
            <person name="Grossman A.R."/>
        </authorList>
    </citation>
    <scope>NUCLEOTIDE SEQUENCE [LARGE SCALE GENOMIC DNA]</scope>
    <source>
        <strain evidence="3">CC-503</strain>
    </source>
</reference>
<dbReference type="GO" id="GO:1901259">
    <property type="term" value="P:chloroplast rRNA processing"/>
    <property type="evidence" value="ECO:0000318"/>
    <property type="project" value="GO_Central"/>
</dbReference>
<feature type="region of interest" description="Disordered" evidence="1">
    <location>
        <begin position="552"/>
        <end position="591"/>
    </location>
</feature>
<dbReference type="GO" id="GO:0044528">
    <property type="term" value="P:regulation of mitochondrial mRNA stability"/>
    <property type="evidence" value="ECO:0000318"/>
    <property type="project" value="GO_Central"/>
</dbReference>
<feature type="compositionally biased region" description="Basic and acidic residues" evidence="1">
    <location>
        <begin position="894"/>
        <end position="912"/>
    </location>
</feature>
<evidence type="ECO:0000313" key="3">
    <source>
        <dbReference type="Proteomes" id="UP000006906"/>
    </source>
</evidence>
<sequence length="1159" mass="117008">MASGEDRLLAVLSREAAARAAAGGLSGGAAAELLAAAAGLGLRGDAELLAALTAAARRDAAALVSQRPDQLSQLLVACAKLGHVDEALLESVGAALAADPRLRLSSTSALVAPAAPAAAAHTGADAATAVGAWAGAGRGVYPVRSLAVSVWAAACLGRPCPTGLFGPEVAAALAAALRPPPEDEPETTFNSGQGGEAQQQELRPHEAANVMWAFARQGAPQPELGAAALQAALRWQQLGQLPRRCLIKILAAAAALGHVPAPPGPAGAAAAKGGGGAGGGGGGGGGRGKEQAAAEEKEGGEQKALLALARRLAKAVAEGAERLPPAELAAAAEALVPYCAPGAALHDEYGSAVLRGLVAAGRQHVGDLRPDACVSLLCALSRLAPAGSPSSLSSALDPRLMSRLQQRLAPSVSAGRLAAPQLAALLQALAELGARSAPLLPALEQQLLRQCSAAAEPQAGADNTGCSSGSSSGLSGGQLVATLLALGELQRRGAVSELFRLTSSQLTADLRQVTSRGGSSPGSSISGSSSGSSAVSAQDLSKLLRLLGSTVVSRQREEQQRQPGPQPQPQQRWGKRAAPSGRRGTAADADSGASAAAAAALADGVLGPGRQIFLDAAWSALSEHRRVAGKKCRSGGAAGSSTAGSGSSSSSSSSGSSSRQRLLEELTPTQLVDAVWGLAACRYDNTDAYDTLCTRLHGRVKHLPGWSLSRLAAALHTAPHPPPGHPAAPPPPSSAPAAAAADEEELYQGAPPSTASGKKASARSDSSNNNSATTGTANKQGSSDKDAQASRTPAATDGSSTPPAATQLSRHPEMMERLAKYGTKEVAGAGSSFRPEAVAQLAGVFAAEPCGRQYGGLFLAASYTARRWLLQLRQRAEEEAAGGGRAAAAAARRRAQERERAGEDEDGGRGGGEEDGEGAAARELRQAATRVAAACEAAGYSVDEVLEPELLQPPSSPSGSSRRRGGNSSVPARGRDGWSDADESSWRPAATGGSSYGRSSSSRAPSAPGRGQRSGGEAGFDGSGGGGGRAAGPPGRRGRVRRFGDDEWSDGEEEEAVGESEGRRMPGARAAVRRGGGRHPREAHWAGEVEPRTGAGAGARRGDAGADRRRRAGGATFDTEEFGSGDGHRERSPRGHRPSAAGSRPRRSVGGEDMEWFGR</sequence>
<feature type="compositionally biased region" description="Low complexity" evidence="1">
    <location>
        <begin position="763"/>
        <end position="778"/>
    </location>
</feature>
<feature type="compositionally biased region" description="Low complexity" evidence="1">
    <location>
        <begin position="639"/>
        <end position="658"/>
    </location>
</feature>
<dbReference type="GO" id="GO:0035770">
    <property type="term" value="C:ribonucleoprotein granule"/>
    <property type="evidence" value="ECO:0000318"/>
    <property type="project" value="GO_Central"/>
</dbReference>
<feature type="compositionally biased region" description="Polar residues" evidence="1">
    <location>
        <begin position="789"/>
        <end position="809"/>
    </location>
</feature>
<dbReference type="OrthoDB" id="552836at2759"/>